<keyword evidence="1" id="KW-0472">Membrane</keyword>
<dbReference type="HOGENOM" id="CLU_1014333_0_0_10"/>
<dbReference type="RefSeq" id="WP_021645380.1">
    <property type="nucleotide sequence ID" value="NZ_KE993105.1"/>
</dbReference>
<sequence>MKDWKEILEKHLEEGKLPLIEPMFTRKAEVRETLERLRKKNRVAGAKTVNGLFRKRTVYWSAAAMLALLFGLGSYLLSEEKVSTDAVAMECKLPDGSHVQVMEDSMLSFNRIGWLWNRSLHLSGKAFFSVNPGKTFTVHTRAGNVSVLGTKFWVEQKGSEITVSCKEGYVKLETPVGVTALAAGESVHCDEKGMGTVERELKLRRILGYEKDPLVNVVADIEEIFQIKVIGREKCEGLFYDGIIYTRNLEETLKRVFGSFGIKYELCGKEVILL</sequence>
<dbReference type="EMBL" id="AWSV01000012">
    <property type="protein sequence ID" value="ERI88922.1"/>
    <property type="molecule type" value="Genomic_DNA"/>
</dbReference>
<accession>U2E411</accession>
<evidence type="ECO:0000313" key="3">
    <source>
        <dbReference type="EMBL" id="ERI88922.1"/>
    </source>
</evidence>
<comment type="caution">
    <text evidence="3">The sequence shown here is derived from an EMBL/GenBank/DDBJ whole genome shotgun (WGS) entry which is preliminary data.</text>
</comment>
<dbReference type="PATRIC" id="fig|1321819.3.peg.156"/>
<dbReference type="OrthoDB" id="1097347at2"/>
<name>U2E411_9BACE</name>
<feature type="transmembrane region" description="Helical" evidence="1">
    <location>
        <begin position="57"/>
        <end position="77"/>
    </location>
</feature>
<gene>
    <name evidence="3" type="ORF">HMPREF1981_00166</name>
</gene>
<dbReference type="Proteomes" id="UP000016496">
    <property type="component" value="Unassembled WGS sequence"/>
</dbReference>
<evidence type="ECO:0000256" key="1">
    <source>
        <dbReference type="SAM" id="Phobius"/>
    </source>
</evidence>
<dbReference type="AlphaFoldDB" id="U2E411"/>
<dbReference type="Pfam" id="PF04773">
    <property type="entry name" value="FecR"/>
    <property type="match status" value="1"/>
</dbReference>
<organism evidence="3 4">
    <name type="scientific">Bacteroides pyogenes F0041</name>
    <dbReference type="NCBI Taxonomy" id="1321819"/>
    <lineage>
        <taxon>Bacteria</taxon>
        <taxon>Pseudomonadati</taxon>
        <taxon>Bacteroidota</taxon>
        <taxon>Bacteroidia</taxon>
        <taxon>Bacteroidales</taxon>
        <taxon>Bacteroidaceae</taxon>
        <taxon>Bacteroides</taxon>
    </lineage>
</organism>
<dbReference type="GO" id="GO:0016989">
    <property type="term" value="F:sigma factor antagonist activity"/>
    <property type="evidence" value="ECO:0007669"/>
    <property type="project" value="TreeGrafter"/>
</dbReference>
<reference evidence="3 4" key="1">
    <citation type="submission" date="2013-08" db="EMBL/GenBank/DDBJ databases">
        <authorList>
            <person name="Weinstock G."/>
            <person name="Sodergren E."/>
            <person name="Wylie T."/>
            <person name="Fulton L."/>
            <person name="Fulton R."/>
            <person name="Fronick C."/>
            <person name="O'Laughlin M."/>
            <person name="Godfrey J."/>
            <person name="Miner T."/>
            <person name="Herter B."/>
            <person name="Appelbaum E."/>
            <person name="Cordes M."/>
            <person name="Lek S."/>
            <person name="Wollam A."/>
            <person name="Pepin K.H."/>
            <person name="Palsikar V.B."/>
            <person name="Mitreva M."/>
            <person name="Wilson R.K."/>
        </authorList>
    </citation>
    <scope>NUCLEOTIDE SEQUENCE [LARGE SCALE GENOMIC DNA]</scope>
    <source>
        <strain evidence="3 4">F0041</strain>
    </source>
</reference>
<dbReference type="Gene3D" id="2.60.120.1440">
    <property type="match status" value="1"/>
</dbReference>
<dbReference type="PANTHER" id="PTHR30273:SF2">
    <property type="entry name" value="PROTEIN FECR"/>
    <property type="match status" value="1"/>
</dbReference>
<keyword evidence="1" id="KW-1133">Transmembrane helix</keyword>
<dbReference type="PANTHER" id="PTHR30273">
    <property type="entry name" value="PERIPLASMIC SIGNAL SENSOR AND SIGMA FACTOR ACTIVATOR FECR-RELATED"/>
    <property type="match status" value="1"/>
</dbReference>
<keyword evidence="1" id="KW-0812">Transmembrane</keyword>
<evidence type="ECO:0000313" key="4">
    <source>
        <dbReference type="Proteomes" id="UP000016496"/>
    </source>
</evidence>
<dbReference type="InterPro" id="IPR012373">
    <property type="entry name" value="Ferrdict_sens_TM"/>
</dbReference>
<dbReference type="GeneID" id="99753335"/>
<evidence type="ECO:0000259" key="2">
    <source>
        <dbReference type="Pfam" id="PF04773"/>
    </source>
</evidence>
<feature type="domain" description="FecR protein" evidence="2">
    <location>
        <begin position="83"/>
        <end position="171"/>
    </location>
</feature>
<proteinExistence type="predicted"/>
<protein>
    <recommendedName>
        <fullName evidence="2">FecR protein domain-containing protein</fullName>
    </recommendedName>
</protein>
<dbReference type="InterPro" id="IPR006860">
    <property type="entry name" value="FecR"/>
</dbReference>